<dbReference type="EMBL" id="ULHB01000051">
    <property type="protein sequence ID" value="SYW79312.1"/>
    <property type="molecule type" value="Genomic_DNA"/>
</dbReference>
<name>A0A8H8TSP2_9BASI</name>
<protein>
    <submittedName>
        <fullName evidence="1">Uncharacterized protein</fullName>
    </submittedName>
</protein>
<evidence type="ECO:0000313" key="1">
    <source>
        <dbReference type="EMBL" id="SYW79312.1"/>
    </source>
</evidence>
<dbReference type="AlphaFoldDB" id="A0A8H8TSP2"/>
<keyword evidence="2" id="KW-1185">Reference proteome</keyword>
<reference evidence="1" key="1">
    <citation type="submission" date="2018-08" db="EMBL/GenBank/DDBJ databases">
        <authorList>
            <person name="Guldener U."/>
        </authorList>
    </citation>
    <scope>NUCLEOTIDE SEQUENCE</scope>
    <source>
        <strain evidence="1">UB2</strain>
    </source>
</reference>
<comment type="caution">
    <text evidence="1">The sequence shown here is derived from an EMBL/GenBank/DDBJ whole genome shotgun (WGS) entry which is preliminary data.</text>
</comment>
<sequence>MSNRPRFLRSLKAFNLSSTQGAPQRRANNLVSAISTHAGAFELPSAPRTAVVRQLDVRCKLGCTMQAPQKVWFILGAMTIGMALKLDPDDIASHFRTAVVLIEEGRFSQTETCLDAANRLVAKLDWAVKQTWLDKISAQQSKMLRLKAMLH</sequence>
<proteinExistence type="predicted"/>
<organism evidence="1 2">
    <name type="scientific">Ustilago bromivora</name>
    <dbReference type="NCBI Taxonomy" id="307758"/>
    <lineage>
        <taxon>Eukaryota</taxon>
        <taxon>Fungi</taxon>
        <taxon>Dikarya</taxon>
        <taxon>Basidiomycota</taxon>
        <taxon>Ustilaginomycotina</taxon>
        <taxon>Ustilaginomycetes</taxon>
        <taxon>Ustilaginales</taxon>
        <taxon>Ustilaginaceae</taxon>
        <taxon>Ustilago</taxon>
    </lineage>
</organism>
<accession>A0A8H8TSP2</accession>
<dbReference type="Proteomes" id="UP000658997">
    <property type="component" value="Unassembled WGS sequence"/>
</dbReference>
<gene>
    <name evidence="1" type="ORF">UBRO2_02996</name>
</gene>
<evidence type="ECO:0000313" key="2">
    <source>
        <dbReference type="Proteomes" id="UP000658997"/>
    </source>
</evidence>